<feature type="domain" description="Acyl-CoA dehydrogenase/oxidase C-terminal" evidence="9">
    <location>
        <begin position="231"/>
        <end position="377"/>
    </location>
</feature>
<accession>A0A939G5K2</accession>
<sequence>MNFNLSEEHLAVQEAARDFAQNELLPGIVERDNAQQFPAEQVKRMGELGFMGMMVSPEYGGGGMDTVSYAIAIEEISKIDASASVIMSVNNSLVCYGLEAFGTEEQKHKYLTPLASGQMIGAFCLSEPEAGSDATSQATTAEDMGDYYLVNGTKNWITNGNSSGVALVIAQTNREKGHRGINCLIVEKGTPGFVVGKKEDKLGIRASDTHSLLFTDVKVPKENRIGADGFGFKFAMSTLNGGRIGIAAQALGIAAGAYELALKYSQERKAFGKAIFEHQAIQFKLAEMATKIEAARLLVYKAARLKDEHKDYVQAAAMAKLFASDVAMWATTEAVQIHGGYGFVKEFHVERLMRDAKITQIYEGTSEIQKLVIAREIVR</sequence>
<dbReference type="PANTHER" id="PTHR43884:SF12">
    <property type="entry name" value="ISOVALERYL-COA DEHYDROGENASE, MITOCHONDRIAL-RELATED"/>
    <property type="match status" value="1"/>
</dbReference>
<dbReference type="EC" id="1.3.8.10" evidence="6"/>
<dbReference type="CDD" id="cd01158">
    <property type="entry name" value="SCAD_SBCAD"/>
    <property type="match status" value="1"/>
</dbReference>
<feature type="domain" description="Acyl-CoA dehydrogenase/oxidase N-terminal" evidence="11">
    <location>
        <begin position="6"/>
        <end position="118"/>
    </location>
</feature>
<evidence type="ECO:0000256" key="3">
    <source>
        <dbReference type="ARBA" id="ARBA00022630"/>
    </source>
</evidence>
<proteinExistence type="inferred from homology"/>
<dbReference type="InterPro" id="IPR013786">
    <property type="entry name" value="AcylCoA_DH/ox_N"/>
</dbReference>
<evidence type="ECO:0000256" key="8">
    <source>
        <dbReference type="RuleBase" id="RU362125"/>
    </source>
</evidence>
<dbReference type="InterPro" id="IPR046373">
    <property type="entry name" value="Acyl-CoA_Oxase/DH_mid-dom_sf"/>
</dbReference>
<evidence type="ECO:0000256" key="7">
    <source>
        <dbReference type="ARBA" id="ARBA00072305"/>
    </source>
</evidence>
<feature type="domain" description="Acyl-CoA oxidase/dehydrogenase middle" evidence="10">
    <location>
        <begin position="122"/>
        <end position="217"/>
    </location>
</feature>
<protein>
    <recommendedName>
        <fullName evidence="7">Cyclohex-1-ene-1-carbonyl-CoA dehydrogenase</fullName>
        <ecNumber evidence="6">1.3.8.10</ecNumber>
    </recommendedName>
</protein>
<dbReference type="PROSITE" id="PS00072">
    <property type="entry name" value="ACYL_COA_DH_1"/>
    <property type="match status" value="1"/>
</dbReference>
<comment type="caution">
    <text evidence="12">The sequence shown here is derived from an EMBL/GenBank/DDBJ whole genome shotgun (WGS) entry which is preliminary data.</text>
</comment>
<dbReference type="FunFam" id="1.10.540.10:FF:000002">
    <property type="entry name" value="Acyl-CoA dehydrogenase FadE19"/>
    <property type="match status" value="1"/>
</dbReference>
<evidence type="ECO:0000313" key="12">
    <source>
        <dbReference type="EMBL" id="MBO0931034.1"/>
    </source>
</evidence>
<dbReference type="InterPro" id="IPR036250">
    <property type="entry name" value="AcylCo_DH-like_C"/>
</dbReference>
<comment type="cofactor">
    <cofactor evidence="1 8">
        <name>FAD</name>
        <dbReference type="ChEBI" id="CHEBI:57692"/>
    </cofactor>
</comment>
<dbReference type="SUPFAM" id="SSF56645">
    <property type="entry name" value="Acyl-CoA dehydrogenase NM domain-like"/>
    <property type="match status" value="1"/>
</dbReference>
<gene>
    <name evidence="12" type="ORF">J2I48_08525</name>
</gene>
<keyword evidence="3 8" id="KW-0285">Flavoprotein</keyword>
<dbReference type="GO" id="GO:0050660">
    <property type="term" value="F:flavin adenine dinucleotide binding"/>
    <property type="evidence" value="ECO:0007669"/>
    <property type="project" value="InterPro"/>
</dbReference>
<evidence type="ECO:0000256" key="5">
    <source>
        <dbReference type="ARBA" id="ARBA00023002"/>
    </source>
</evidence>
<dbReference type="InterPro" id="IPR006089">
    <property type="entry name" value="Acyl-CoA_DH_CS"/>
</dbReference>
<keyword evidence="5 8" id="KW-0560">Oxidoreductase</keyword>
<dbReference type="Pfam" id="PF02770">
    <property type="entry name" value="Acyl-CoA_dh_M"/>
    <property type="match status" value="1"/>
</dbReference>
<dbReference type="AlphaFoldDB" id="A0A939G5K2"/>
<dbReference type="PIRSF" id="PIRSF016578">
    <property type="entry name" value="HsaA"/>
    <property type="match status" value="1"/>
</dbReference>
<evidence type="ECO:0000313" key="13">
    <source>
        <dbReference type="Proteomes" id="UP000664795"/>
    </source>
</evidence>
<dbReference type="FunFam" id="1.20.140.10:FF:000004">
    <property type="entry name" value="Acyl-CoA dehydrogenase FadE25"/>
    <property type="match status" value="1"/>
</dbReference>
<dbReference type="Gene3D" id="1.20.140.10">
    <property type="entry name" value="Butyryl-CoA Dehydrogenase, subunit A, domain 3"/>
    <property type="match status" value="1"/>
</dbReference>
<evidence type="ECO:0000256" key="1">
    <source>
        <dbReference type="ARBA" id="ARBA00001974"/>
    </source>
</evidence>
<keyword evidence="13" id="KW-1185">Reference proteome</keyword>
<dbReference type="InterPro" id="IPR009075">
    <property type="entry name" value="AcylCo_DH/oxidase_C"/>
</dbReference>
<dbReference type="Gene3D" id="2.40.110.10">
    <property type="entry name" value="Butyryl-CoA Dehydrogenase, subunit A, domain 2"/>
    <property type="match status" value="1"/>
</dbReference>
<dbReference type="Pfam" id="PF02771">
    <property type="entry name" value="Acyl-CoA_dh_N"/>
    <property type="match status" value="1"/>
</dbReference>
<keyword evidence="4 8" id="KW-0274">FAD</keyword>
<comment type="similarity">
    <text evidence="2 8">Belongs to the acyl-CoA dehydrogenase family.</text>
</comment>
<dbReference type="FunFam" id="2.40.110.10:FF:000001">
    <property type="entry name" value="Acyl-CoA dehydrogenase, mitochondrial"/>
    <property type="match status" value="1"/>
</dbReference>
<dbReference type="GO" id="GO:0003995">
    <property type="term" value="F:acyl-CoA dehydrogenase activity"/>
    <property type="evidence" value="ECO:0007669"/>
    <property type="project" value="InterPro"/>
</dbReference>
<organism evidence="12 13">
    <name type="scientific">Fibrella aquatilis</name>
    <dbReference type="NCBI Taxonomy" id="2817059"/>
    <lineage>
        <taxon>Bacteria</taxon>
        <taxon>Pseudomonadati</taxon>
        <taxon>Bacteroidota</taxon>
        <taxon>Cytophagia</taxon>
        <taxon>Cytophagales</taxon>
        <taxon>Spirosomataceae</taxon>
        <taxon>Fibrella</taxon>
    </lineage>
</organism>
<dbReference type="Gene3D" id="1.10.540.10">
    <property type="entry name" value="Acyl-CoA dehydrogenase/oxidase, N-terminal domain"/>
    <property type="match status" value="1"/>
</dbReference>
<evidence type="ECO:0000256" key="6">
    <source>
        <dbReference type="ARBA" id="ARBA00066362"/>
    </source>
</evidence>
<dbReference type="PANTHER" id="PTHR43884">
    <property type="entry name" value="ACYL-COA DEHYDROGENASE"/>
    <property type="match status" value="1"/>
</dbReference>
<dbReference type="Pfam" id="PF00441">
    <property type="entry name" value="Acyl-CoA_dh_1"/>
    <property type="match status" value="1"/>
</dbReference>
<dbReference type="PROSITE" id="PS00073">
    <property type="entry name" value="ACYL_COA_DH_2"/>
    <property type="match status" value="1"/>
</dbReference>
<name>A0A939G5K2_9BACT</name>
<dbReference type="SUPFAM" id="SSF47203">
    <property type="entry name" value="Acyl-CoA dehydrogenase C-terminal domain-like"/>
    <property type="match status" value="1"/>
</dbReference>
<dbReference type="InterPro" id="IPR009100">
    <property type="entry name" value="AcylCoA_DH/oxidase_NM_dom_sf"/>
</dbReference>
<dbReference type="InterPro" id="IPR006091">
    <property type="entry name" value="Acyl-CoA_Oxase/DH_mid-dom"/>
</dbReference>
<evidence type="ECO:0000256" key="2">
    <source>
        <dbReference type="ARBA" id="ARBA00009347"/>
    </source>
</evidence>
<dbReference type="Proteomes" id="UP000664795">
    <property type="component" value="Unassembled WGS sequence"/>
</dbReference>
<evidence type="ECO:0000256" key="4">
    <source>
        <dbReference type="ARBA" id="ARBA00022827"/>
    </source>
</evidence>
<evidence type="ECO:0000259" key="10">
    <source>
        <dbReference type="Pfam" id="PF02770"/>
    </source>
</evidence>
<dbReference type="EMBL" id="JAFMYU010000005">
    <property type="protein sequence ID" value="MBO0931034.1"/>
    <property type="molecule type" value="Genomic_DNA"/>
</dbReference>
<reference evidence="12 13" key="1">
    <citation type="submission" date="2021-03" db="EMBL/GenBank/DDBJ databases">
        <title>Fibrella sp. HMF5036 genome sequencing and assembly.</title>
        <authorList>
            <person name="Kang H."/>
            <person name="Kim H."/>
            <person name="Bae S."/>
            <person name="Joh K."/>
        </authorList>
    </citation>
    <scope>NUCLEOTIDE SEQUENCE [LARGE SCALE GENOMIC DNA]</scope>
    <source>
        <strain evidence="12 13">HMF5036</strain>
    </source>
</reference>
<evidence type="ECO:0000259" key="11">
    <source>
        <dbReference type="Pfam" id="PF02771"/>
    </source>
</evidence>
<dbReference type="InterPro" id="IPR037069">
    <property type="entry name" value="AcylCoA_DH/ox_N_sf"/>
</dbReference>
<evidence type="ECO:0000259" key="9">
    <source>
        <dbReference type="Pfam" id="PF00441"/>
    </source>
</evidence>